<feature type="compositionally biased region" description="Basic and acidic residues" evidence="1">
    <location>
        <begin position="144"/>
        <end position="157"/>
    </location>
</feature>
<evidence type="ECO:0000313" key="2">
    <source>
        <dbReference type="EMBL" id="KAH8988536.1"/>
    </source>
</evidence>
<accession>A0AAD4LCC2</accession>
<sequence length="157" mass="17429">MPLRPHPKVFQVLVKTHKLTIFLSLPNVTPVSTVKEQVLSAFSDDVFKGIRGVPNILDADDFVLSREVMERGRATASYEVLTDDQLLRDVVGDWAVLFIQFKNESGEIQPVEVTIPSLADDDDDVSGMTNAGIDLAMDIDETREESSVRKGKRKAVD</sequence>
<evidence type="ECO:0000313" key="3">
    <source>
        <dbReference type="Proteomes" id="UP001201163"/>
    </source>
</evidence>
<dbReference type="Proteomes" id="UP001201163">
    <property type="component" value="Unassembled WGS sequence"/>
</dbReference>
<reference evidence="2" key="1">
    <citation type="submission" date="2022-01" db="EMBL/GenBank/DDBJ databases">
        <title>Comparative genomics reveals a dynamic genome evolution in the ectomycorrhizal milk-cap (Lactarius) mushrooms.</title>
        <authorList>
            <consortium name="DOE Joint Genome Institute"/>
            <person name="Lebreton A."/>
            <person name="Tang N."/>
            <person name="Kuo A."/>
            <person name="LaButti K."/>
            <person name="Drula E."/>
            <person name="Barry K."/>
            <person name="Clum A."/>
            <person name="Lipzen A."/>
            <person name="Mousain D."/>
            <person name="Ng V."/>
            <person name="Wang R."/>
            <person name="Wang X."/>
            <person name="Dai Y."/>
            <person name="Henrissat B."/>
            <person name="Grigoriev I.V."/>
            <person name="Guerin-Laguette A."/>
            <person name="Yu F."/>
            <person name="Martin F.M."/>
        </authorList>
    </citation>
    <scope>NUCLEOTIDE SEQUENCE</scope>
    <source>
        <strain evidence="2">QP</strain>
    </source>
</reference>
<feature type="region of interest" description="Disordered" evidence="1">
    <location>
        <begin position="136"/>
        <end position="157"/>
    </location>
</feature>
<dbReference type="EMBL" id="JAKELL010000041">
    <property type="protein sequence ID" value="KAH8988536.1"/>
    <property type="molecule type" value="Genomic_DNA"/>
</dbReference>
<keyword evidence="3" id="KW-1185">Reference proteome</keyword>
<name>A0AAD4LCC2_9AGAM</name>
<proteinExistence type="predicted"/>
<comment type="caution">
    <text evidence="2">The sequence shown here is derived from an EMBL/GenBank/DDBJ whole genome shotgun (WGS) entry which is preliminary data.</text>
</comment>
<evidence type="ECO:0000256" key="1">
    <source>
        <dbReference type="SAM" id="MobiDB-lite"/>
    </source>
</evidence>
<dbReference type="AlphaFoldDB" id="A0AAD4LCC2"/>
<gene>
    <name evidence="2" type="ORF">EDB92DRAFT_2068531</name>
</gene>
<organism evidence="2 3">
    <name type="scientific">Lactarius akahatsu</name>
    <dbReference type="NCBI Taxonomy" id="416441"/>
    <lineage>
        <taxon>Eukaryota</taxon>
        <taxon>Fungi</taxon>
        <taxon>Dikarya</taxon>
        <taxon>Basidiomycota</taxon>
        <taxon>Agaricomycotina</taxon>
        <taxon>Agaricomycetes</taxon>
        <taxon>Russulales</taxon>
        <taxon>Russulaceae</taxon>
        <taxon>Lactarius</taxon>
    </lineage>
</organism>
<protein>
    <submittedName>
        <fullName evidence="2">Uncharacterized protein</fullName>
    </submittedName>
</protein>